<evidence type="ECO:0000256" key="2">
    <source>
        <dbReference type="ARBA" id="ARBA00022475"/>
    </source>
</evidence>
<reference evidence="7" key="1">
    <citation type="submission" date="2020-02" db="EMBL/GenBank/DDBJ databases">
        <authorList>
            <person name="Meier V. D."/>
        </authorList>
    </citation>
    <scope>NUCLEOTIDE SEQUENCE</scope>
    <source>
        <strain evidence="7">AVDCRST_MAG13</strain>
    </source>
</reference>
<evidence type="ECO:0000256" key="5">
    <source>
        <dbReference type="ARBA" id="ARBA00023136"/>
    </source>
</evidence>
<evidence type="ECO:0000256" key="3">
    <source>
        <dbReference type="ARBA" id="ARBA00022692"/>
    </source>
</evidence>
<name>A0A6J4SWY3_9ACTN</name>
<feature type="transmembrane region" description="Helical" evidence="6">
    <location>
        <begin position="110"/>
        <end position="138"/>
    </location>
</feature>
<dbReference type="AlphaFoldDB" id="A0A6J4SWY3"/>
<keyword evidence="5 6" id="KW-0472">Membrane</keyword>
<keyword evidence="3 6" id="KW-0812">Transmembrane</keyword>
<evidence type="ECO:0000256" key="4">
    <source>
        <dbReference type="ARBA" id="ARBA00022989"/>
    </source>
</evidence>
<dbReference type="PANTHER" id="PTHR30213:SF0">
    <property type="entry name" value="UPF0761 MEMBRANE PROTEIN YIHY"/>
    <property type="match status" value="1"/>
</dbReference>
<dbReference type="PANTHER" id="PTHR30213">
    <property type="entry name" value="INNER MEMBRANE PROTEIN YHJD"/>
    <property type="match status" value="1"/>
</dbReference>
<keyword evidence="2" id="KW-1003">Cell membrane</keyword>
<sequence length="264" mass="27867">MLQWAAALAFFGVISLFPALLALVSLLGLIGAPAVEPLIQNAGELAPGAAREITLDALRSIQAGGDRAGVAFAVGLGAALWSASAYVGAFIPAANVVWEVEDARPFWKRLVVRVALTLVLLVLILVTAVSVVLTGPIAAEVGGIIGLGGTAVDVWHLAKWPFLILVAMLLLAILYWASPNVRHPGWRWITPGSVVAVALWIAASLGFTVYVASFPSYDATYGSIGGVLVFLLWLWLTNIAILIGAQLNAELARTRAIEAGMRRR</sequence>
<gene>
    <name evidence="7" type="ORF">AVDCRST_MAG13-2613</name>
</gene>
<comment type="subcellular location">
    <subcellularLocation>
        <location evidence="1">Cell membrane</location>
        <topology evidence="1">Multi-pass membrane protein</topology>
    </subcellularLocation>
</comment>
<dbReference type="EMBL" id="CADCVO010000417">
    <property type="protein sequence ID" value="CAA9507460.1"/>
    <property type="molecule type" value="Genomic_DNA"/>
</dbReference>
<feature type="transmembrane region" description="Helical" evidence="6">
    <location>
        <begin position="7"/>
        <end position="30"/>
    </location>
</feature>
<dbReference type="Pfam" id="PF03631">
    <property type="entry name" value="Virul_fac_BrkB"/>
    <property type="match status" value="1"/>
</dbReference>
<dbReference type="PIRSF" id="PIRSF035875">
    <property type="entry name" value="RNase_BN"/>
    <property type="match status" value="1"/>
</dbReference>
<organism evidence="7">
    <name type="scientific">uncultured Solirubrobacteraceae bacterium</name>
    <dbReference type="NCBI Taxonomy" id="1162706"/>
    <lineage>
        <taxon>Bacteria</taxon>
        <taxon>Bacillati</taxon>
        <taxon>Actinomycetota</taxon>
        <taxon>Thermoleophilia</taxon>
        <taxon>Solirubrobacterales</taxon>
        <taxon>Solirubrobacteraceae</taxon>
        <taxon>environmental samples</taxon>
    </lineage>
</organism>
<proteinExistence type="predicted"/>
<accession>A0A6J4SWY3</accession>
<evidence type="ECO:0000256" key="1">
    <source>
        <dbReference type="ARBA" id="ARBA00004651"/>
    </source>
</evidence>
<evidence type="ECO:0000256" key="6">
    <source>
        <dbReference type="SAM" id="Phobius"/>
    </source>
</evidence>
<feature type="transmembrane region" description="Helical" evidence="6">
    <location>
        <begin position="158"/>
        <end position="177"/>
    </location>
</feature>
<feature type="transmembrane region" description="Helical" evidence="6">
    <location>
        <begin position="70"/>
        <end position="98"/>
    </location>
</feature>
<feature type="transmembrane region" description="Helical" evidence="6">
    <location>
        <begin position="224"/>
        <end position="245"/>
    </location>
</feature>
<protein>
    <submittedName>
        <fullName evidence="7">Ribonuclease BN</fullName>
    </submittedName>
</protein>
<dbReference type="GO" id="GO:0005886">
    <property type="term" value="C:plasma membrane"/>
    <property type="evidence" value="ECO:0007669"/>
    <property type="project" value="UniProtKB-SubCell"/>
</dbReference>
<dbReference type="NCBIfam" id="TIGR00765">
    <property type="entry name" value="yihY_not_rbn"/>
    <property type="match status" value="1"/>
</dbReference>
<keyword evidence="4 6" id="KW-1133">Transmembrane helix</keyword>
<feature type="transmembrane region" description="Helical" evidence="6">
    <location>
        <begin position="189"/>
        <end position="212"/>
    </location>
</feature>
<dbReference type="InterPro" id="IPR017039">
    <property type="entry name" value="Virul_fac_BrkB"/>
</dbReference>
<evidence type="ECO:0000313" key="7">
    <source>
        <dbReference type="EMBL" id="CAA9507460.1"/>
    </source>
</evidence>